<evidence type="ECO:0000313" key="8">
    <source>
        <dbReference type="Proteomes" id="UP000045706"/>
    </source>
</evidence>
<sequence>MPSSFEVDIPLRGVLDILTDCCRQIERESDSKVNHIQSEIKARLSSKLEHVGRFFNMRSSVVGALFALAGTALSHGDETPEQAEAVTVVVADDAAQANIADAVSEEAFEAQEEDPLADYVCDTSHYEISIFSQSPLVIYITNFVTPFERQHLQRITNGTFARSNVAGAEGDVVSTHRTSSSTTVGVDPAEAVTVVVADDAAQANIADAVSEEAVEAQEEDPLANYVCDTSNYEISIFSQSPLVIYITNFVTPFERQHLQRITNGTFARSNVAGAEGDVVSTHRTSSSTTVGVDPVTSCISERARRFQSFDLPPNHQEPIQLVRYAVGEQYHFHHDWFPAENTKENGHASVERGGNRVSSFFAYVSVSEDIAGGGTKFPKLAAPEGDGWCGVVECDQAREEGVTFRPIEGNAVFWTNLVKGEDGEMVGDDRVLHAGLPIEKGSKLGMNLWTKIDNFA</sequence>
<reference evidence="8" key="1">
    <citation type="submission" date="2015-05" db="EMBL/GenBank/DDBJ databases">
        <authorList>
            <person name="Fogelqvist Johan"/>
        </authorList>
    </citation>
    <scope>NUCLEOTIDE SEQUENCE [LARGE SCALE GENOMIC DNA]</scope>
</reference>
<evidence type="ECO:0000256" key="3">
    <source>
        <dbReference type="ARBA" id="ARBA00022964"/>
    </source>
</evidence>
<keyword evidence="2" id="KW-0479">Metal-binding</keyword>
<dbReference type="InterPro" id="IPR006620">
    <property type="entry name" value="Pro_4_hyd_alph"/>
</dbReference>
<dbReference type="GO" id="GO:0005783">
    <property type="term" value="C:endoplasmic reticulum"/>
    <property type="evidence" value="ECO:0007669"/>
    <property type="project" value="TreeGrafter"/>
</dbReference>
<dbReference type="Proteomes" id="UP000045706">
    <property type="component" value="Unassembled WGS sequence"/>
</dbReference>
<dbReference type="Gene3D" id="2.60.120.620">
    <property type="entry name" value="q2cbj1_9rhob like domain"/>
    <property type="match status" value="2"/>
</dbReference>
<dbReference type="InterPro" id="IPR045054">
    <property type="entry name" value="P4HA-like"/>
</dbReference>
<dbReference type="GO" id="GO:0005506">
    <property type="term" value="F:iron ion binding"/>
    <property type="evidence" value="ECO:0007669"/>
    <property type="project" value="InterPro"/>
</dbReference>
<comment type="cofactor">
    <cofactor evidence="1">
        <name>L-ascorbate</name>
        <dbReference type="ChEBI" id="CHEBI:38290"/>
    </cofactor>
</comment>
<keyword evidence="5" id="KW-0408">Iron</keyword>
<keyword evidence="4" id="KW-0560">Oxidoreductase</keyword>
<evidence type="ECO:0000256" key="5">
    <source>
        <dbReference type="ARBA" id="ARBA00023004"/>
    </source>
</evidence>
<dbReference type="GO" id="GO:0031418">
    <property type="term" value="F:L-ascorbic acid binding"/>
    <property type="evidence" value="ECO:0007669"/>
    <property type="project" value="InterPro"/>
</dbReference>
<dbReference type="PANTHER" id="PTHR10869:SF246">
    <property type="entry name" value="TRANSMEMBRANE PROLYL 4-HYDROXYLASE"/>
    <property type="match status" value="1"/>
</dbReference>
<feature type="domain" description="Prolyl 4-hydroxylase alpha subunit" evidence="6">
    <location>
        <begin position="241"/>
        <end position="451"/>
    </location>
</feature>
<dbReference type="AlphaFoldDB" id="A0A0G4KUG4"/>
<evidence type="ECO:0000256" key="4">
    <source>
        <dbReference type="ARBA" id="ARBA00023002"/>
    </source>
</evidence>
<gene>
    <name evidence="7" type="ORF">BN1723_010022</name>
</gene>
<proteinExistence type="predicted"/>
<organism evidence="7 8">
    <name type="scientific">Verticillium longisporum</name>
    <name type="common">Verticillium dahliae var. longisporum</name>
    <dbReference type="NCBI Taxonomy" id="100787"/>
    <lineage>
        <taxon>Eukaryota</taxon>
        <taxon>Fungi</taxon>
        <taxon>Dikarya</taxon>
        <taxon>Ascomycota</taxon>
        <taxon>Pezizomycotina</taxon>
        <taxon>Sordariomycetes</taxon>
        <taxon>Hypocreomycetidae</taxon>
        <taxon>Glomerellales</taxon>
        <taxon>Plectosphaerellaceae</taxon>
        <taxon>Verticillium</taxon>
    </lineage>
</organism>
<keyword evidence="3" id="KW-0223">Dioxygenase</keyword>
<name>A0A0G4KUG4_VERLO</name>
<dbReference type="InterPro" id="IPR044862">
    <property type="entry name" value="Pro_4_hyd_alph_FE2OG_OXY"/>
</dbReference>
<dbReference type="SMART" id="SM00702">
    <property type="entry name" value="P4Hc"/>
    <property type="match status" value="1"/>
</dbReference>
<dbReference type="EMBL" id="CVQI01004113">
    <property type="protein sequence ID" value="CRK13439.1"/>
    <property type="molecule type" value="Genomic_DNA"/>
</dbReference>
<accession>A0A0G4KUG4</accession>
<evidence type="ECO:0000256" key="1">
    <source>
        <dbReference type="ARBA" id="ARBA00001961"/>
    </source>
</evidence>
<evidence type="ECO:0000313" key="7">
    <source>
        <dbReference type="EMBL" id="CRK13439.1"/>
    </source>
</evidence>
<evidence type="ECO:0000256" key="2">
    <source>
        <dbReference type="ARBA" id="ARBA00022723"/>
    </source>
</evidence>
<dbReference type="GO" id="GO:0004656">
    <property type="term" value="F:procollagen-proline 4-dioxygenase activity"/>
    <property type="evidence" value="ECO:0007669"/>
    <property type="project" value="TreeGrafter"/>
</dbReference>
<protein>
    <recommendedName>
        <fullName evidence="6">Prolyl 4-hydroxylase alpha subunit domain-containing protein</fullName>
    </recommendedName>
</protein>
<dbReference type="PANTHER" id="PTHR10869">
    <property type="entry name" value="PROLYL 4-HYDROXYLASE ALPHA SUBUNIT"/>
    <property type="match status" value="1"/>
</dbReference>
<dbReference type="Pfam" id="PF13640">
    <property type="entry name" value="2OG-FeII_Oxy_3"/>
    <property type="match status" value="1"/>
</dbReference>
<evidence type="ECO:0000259" key="6">
    <source>
        <dbReference type="SMART" id="SM00702"/>
    </source>
</evidence>